<accession>A0AA89BZN7</accession>
<organism evidence="2 3">
    <name type="scientific">Pinctada imbricata</name>
    <name type="common">Atlantic pearl-oyster</name>
    <name type="synonym">Pinctada martensii</name>
    <dbReference type="NCBI Taxonomy" id="66713"/>
    <lineage>
        <taxon>Eukaryota</taxon>
        <taxon>Metazoa</taxon>
        <taxon>Spiralia</taxon>
        <taxon>Lophotrochozoa</taxon>
        <taxon>Mollusca</taxon>
        <taxon>Bivalvia</taxon>
        <taxon>Autobranchia</taxon>
        <taxon>Pteriomorphia</taxon>
        <taxon>Pterioida</taxon>
        <taxon>Pterioidea</taxon>
        <taxon>Pteriidae</taxon>
        <taxon>Pinctada</taxon>
    </lineage>
</organism>
<proteinExistence type="predicted"/>
<keyword evidence="3" id="KW-1185">Reference proteome</keyword>
<dbReference type="Proteomes" id="UP001186944">
    <property type="component" value="Unassembled WGS sequence"/>
</dbReference>
<name>A0AA89BZN7_PINIB</name>
<dbReference type="InterPro" id="IPR001073">
    <property type="entry name" value="C1q_dom"/>
</dbReference>
<dbReference type="InterPro" id="IPR008983">
    <property type="entry name" value="Tumour_necrosis_fac-like_dom"/>
</dbReference>
<dbReference type="AlphaFoldDB" id="A0AA89BZN7"/>
<gene>
    <name evidence="2" type="ORF">FSP39_017804</name>
</gene>
<dbReference type="EMBL" id="VSWD01000006">
    <property type="protein sequence ID" value="KAK3100295.1"/>
    <property type="molecule type" value="Genomic_DNA"/>
</dbReference>
<comment type="caution">
    <text evidence="2">The sequence shown here is derived from an EMBL/GenBank/DDBJ whole genome shotgun (WGS) entry which is preliminary data.</text>
</comment>
<sequence length="66" mass="7391">MRSSTIVGYVYLEGNPLYHKKRSATTTLHLTKGDDVWVKVLDSLSPVTIRGCCYHSIFSGFLIKAD</sequence>
<reference evidence="2" key="1">
    <citation type="submission" date="2019-08" db="EMBL/GenBank/DDBJ databases">
        <title>The improved chromosome-level genome for the pearl oyster Pinctada fucata martensii using PacBio sequencing and Hi-C.</title>
        <authorList>
            <person name="Zheng Z."/>
        </authorList>
    </citation>
    <scope>NUCLEOTIDE SEQUENCE</scope>
    <source>
        <strain evidence="2">ZZ-2019</strain>
        <tissue evidence="2">Adductor muscle</tissue>
    </source>
</reference>
<feature type="domain" description="C1q" evidence="1">
    <location>
        <begin position="1"/>
        <end position="66"/>
    </location>
</feature>
<dbReference type="SUPFAM" id="SSF49842">
    <property type="entry name" value="TNF-like"/>
    <property type="match status" value="1"/>
</dbReference>
<dbReference type="Pfam" id="PF00386">
    <property type="entry name" value="C1q"/>
    <property type="match status" value="1"/>
</dbReference>
<dbReference type="Gene3D" id="2.60.120.40">
    <property type="match status" value="1"/>
</dbReference>
<evidence type="ECO:0000313" key="2">
    <source>
        <dbReference type="EMBL" id="KAK3100295.1"/>
    </source>
</evidence>
<protein>
    <recommendedName>
        <fullName evidence="1">C1q domain-containing protein</fullName>
    </recommendedName>
</protein>
<dbReference type="PROSITE" id="PS50871">
    <property type="entry name" value="C1Q"/>
    <property type="match status" value="1"/>
</dbReference>
<evidence type="ECO:0000259" key="1">
    <source>
        <dbReference type="PROSITE" id="PS50871"/>
    </source>
</evidence>
<evidence type="ECO:0000313" key="3">
    <source>
        <dbReference type="Proteomes" id="UP001186944"/>
    </source>
</evidence>
<dbReference type="PRINTS" id="PR00007">
    <property type="entry name" value="COMPLEMNTC1Q"/>
</dbReference>